<dbReference type="InterPro" id="IPR039424">
    <property type="entry name" value="SBP_5"/>
</dbReference>
<keyword evidence="7" id="KW-1185">Reference proteome</keyword>
<comment type="similarity">
    <text evidence="2">Belongs to the bacterial solute-binding protein 5 family.</text>
</comment>
<dbReference type="GO" id="GO:0015833">
    <property type="term" value="P:peptide transport"/>
    <property type="evidence" value="ECO:0007669"/>
    <property type="project" value="TreeGrafter"/>
</dbReference>
<dbReference type="Pfam" id="PF00496">
    <property type="entry name" value="SBP_bac_5"/>
    <property type="match status" value="1"/>
</dbReference>
<dbReference type="SUPFAM" id="SSF53850">
    <property type="entry name" value="Periplasmic binding protein-like II"/>
    <property type="match status" value="1"/>
</dbReference>
<accession>A0A4R2JBU7</accession>
<keyword evidence="3" id="KW-0813">Transport</keyword>
<evidence type="ECO:0000256" key="2">
    <source>
        <dbReference type="ARBA" id="ARBA00005695"/>
    </source>
</evidence>
<dbReference type="InterPro" id="IPR030678">
    <property type="entry name" value="Peptide/Ni-bd"/>
</dbReference>
<dbReference type="PANTHER" id="PTHR30290:SF10">
    <property type="entry name" value="PERIPLASMIC OLIGOPEPTIDE-BINDING PROTEIN-RELATED"/>
    <property type="match status" value="1"/>
</dbReference>
<dbReference type="OrthoDB" id="7232492at2"/>
<dbReference type="PIRSF" id="PIRSF002741">
    <property type="entry name" value="MppA"/>
    <property type="match status" value="1"/>
</dbReference>
<dbReference type="AlphaFoldDB" id="A0A4R2JBU7"/>
<dbReference type="Gene3D" id="3.90.76.10">
    <property type="entry name" value="Dipeptide-binding Protein, Domain 1"/>
    <property type="match status" value="1"/>
</dbReference>
<dbReference type="EMBL" id="SLWS01000007">
    <property type="protein sequence ID" value="TCO55867.1"/>
    <property type="molecule type" value="Genomic_DNA"/>
</dbReference>
<evidence type="ECO:0000256" key="1">
    <source>
        <dbReference type="ARBA" id="ARBA00004196"/>
    </source>
</evidence>
<dbReference type="GO" id="GO:0043190">
    <property type="term" value="C:ATP-binding cassette (ABC) transporter complex"/>
    <property type="evidence" value="ECO:0007669"/>
    <property type="project" value="InterPro"/>
</dbReference>
<feature type="domain" description="Solute-binding protein family 5" evidence="5">
    <location>
        <begin position="128"/>
        <end position="442"/>
    </location>
</feature>
<dbReference type="Gene3D" id="3.40.190.10">
    <property type="entry name" value="Periplasmic binding protein-like II"/>
    <property type="match status" value="1"/>
</dbReference>
<evidence type="ECO:0000256" key="3">
    <source>
        <dbReference type="ARBA" id="ARBA00022448"/>
    </source>
</evidence>
<dbReference type="Gene3D" id="3.10.105.10">
    <property type="entry name" value="Dipeptide-binding Protein, Domain 3"/>
    <property type="match status" value="1"/>
</dbReference>
<dbReference type="PANTHER" id="PTHR30290">
    <property type="entry name" value="PERIPLASMIC BINDING COMPONENT OF ABC TRANSPORTER"/>
    <property type="match status" value="1"/>
</dbReference>
<gene>
    <name evidence="6" type="ORF">EV192_107290</name>
</gene>
<keyword evidence="4" id="KW-0732">Signal</keyword>
<dbReference type="GO" id="GO:0030313">
    <property type="term" value="C:cell envelope"/>
    <property type="evidence" value="ECO:0007669"/>
    <property type="project" value="UniProtKB-SubCell"/>
</dbReference>
<protein>
    <submittedName>
        <fullName evidence="6">Peptide/nickel transport system substrate-binding protein</fullName>
    </submittedName>
</protein>
<dbReference type="GO" id="GO:0042597">
    <property type="term" value="C:periplasmic space"/>
    <property type="evidence" value="ECO:0007669"/>
    <property type="project" value="UniProtKB-ARBA"/>
</dbReference>
<comment type="subcellular location">
    <subcellularLocation>
        <location evidence="1">Cell envelope</location>
    </subcellularLocation>
</comment>
<dbReference type="CDD" id="cd00995">
    <property type="entry name" value="PBP2_NikA_DppA_OppA_like"/>
    <property type="match status" value="1"/>
</dbReference>
<dbReference type="InterPro" id="IPR000914">
    <property type="entry name" value="SBP_5_dom"/>
</dbReference>
<sequence>MVPTAIPIPPAVIHLGVVLTLGDGPDFIDCNSFSLSESVRGETGEDAIMKRRLVALAVATCGIGLVAACDGPADNPPGAQAGTGGVLTIGAAQGIKVLNPVTKSNAWEQALFSLMWNSLVKTGQDLKTQPDLATAWSSSADLRTWTFTLRQGVTFSNGKPLTPADVVSTIEYYRKPDTVTQLKNNVAPIVSVKASGADDVVFELTAPNALFPTSIELVKIVDTASMSTMESQPAVTGPFKVKEFVADDHLTLERNPKFFGQAAKLDGVKLVKTADASAAVTALQAGDLDALWSVPLSQVSSIQGNPRLRLSRPAVIGQYVSWEVDTTAPPFNNPKARQALAYAIDARAILKAAYFDQGVVSTTNDPLTTNNPNYAGSLTDYTYNLDKARALFAAAGITEGSTLTWWGVAGQYPEWNISAQILQESLKKIGITLKIENTDIASWPAKFYPAGKQFPGMIVPNFQSFQPNAADLLLFVLSGRCECNWNNKQVDDLYNRALGTADPQGQKAVWGQVQELVNKEAPIFVPLQFATLTATKNTVAGLWVDGAGNPHVEDAGFVAGQ</sequence>
<evidence type="ECO:0000256" key="4">
    <source>
        <dbReference type="ARBA" id="ARBA00022729"/>
    </source>
</evidence>
<organism evidence="6 7">
    <name type="scientific">Actinocrispum wychmicini</name>
    <dbReference type="NCBI Taxonomy" id="1213861"/>
    <lineage>
        <taxon>Bacteria</taxon>
        <taxon>Bacillati</taxon>
        <taxon>Actinomycetota</taxon>
        <taxon>Actinomycetes</taxon>
        <taxon>Pseudonocardiales</taxon>
        <taxon>Pseudonocardiaceae</taxon>
        <taxon>Actinocrispum</taxon>
    </lineage>
</organism>
<reference evidence="6 7" key="1">
    <citation type="submission" date="2019-03" db="EMBL/GenBank/DDBJ databases">
        <title>Genomic Encyclopedia of Type Strains, Phase IV (KMG-IV): sequencing the most valuable type-strain genomes for metagenomic binning, comparative biology and taxonomic classification.</title>
        <authorList>
            <person name="Goeker M."/>
        </authorList>
    </citation>
    <scope>NUCLEOTIDE SEQUENCE [LARGE SCALE GENOMIC DNA]</scope>
    <source>
        <strain evidence="6 7">DSM 45934</strain>
    </source>
</reference>
<dbReference type="GO" id="GO:1904680">
    <property type="term" value="F:peptide transmembrane transporter activity"/>
    <property type="evidence" value="ECO:0007669"/>
    <property type="project" value="TreeGrafter"/>
</dbReference>
<comment type="caution">
    <text evidence="6">The sequence shown here is derived from an EMBL/GenBank/DDBJ whole genome shotgun (WGS) entry which is preliminary data.</text>
</comment>
<name>A0A4R2JBU7_9PSEU</name>
<evidence type="ECO:0000313" key="6">
    <source>
        <dbReference type="EMBL" id="TCO55867.1"/>
    </source>
</evidence>
<proteinExistence type="inferred from homology"/>
<evidence type="ECO:0000259" key="5">
    <source>
        <dbReference type="Pfam" id="PF00496"/>
    </source>
</evidence>
<dbReference type="Proteomes" id="UP000295680">
    <property type="component" value="Unassembled WGS sequence"/>
</dbReference>
<evidence type="ECO:0000313" key="7">
    <source>
        <dbReference type="Proteomes" id="UP000295680"/>
    </source>
</evidence>